<feature type="chain" id="PRO_5003841949" description="MRH domain-containing protein" evidence="5">
    <location>
        <begin position="24"/>
        <end position="797"/>
    </location>
</feature>
<dbReference type="PROSITE" id="PS51914">
    <property type="entry name" value="MRH"/>
    <property type="match status" value="1"/>
</dbReference>
<keyword evidence="1 5" id="KW-0732">Signal</keyword>
<evidence type="ECO:0000256" key="1">
    <source>
        <dbReference type="ARBA" id="ARBA00022729"/>
    </source>
</evidence>
<proteinExistence type="predicted"/>
<name>K0TPS9_THAOC</name>
<dbReference type="InterPro" id="IPR009011">
    <property type="entry name" value="Man6P_isomerase_rcpt-bd_dom_sf"/>
</dbReference>
<accession>K0TPS9</accession>
<dbReference type="Proteomes" id="UP000266841">
    <property type="component" value="Unassembled WGS sequence"/>
</dbReference>
<evidence type="ECO:0000256" key="3">
    <source>
        <dbReference type="SAM" id="Coils"/>
    </source>
</evidence>
<dbReference type="InterPro" id="IPR036607">
    <property type="entry name" value="PRKCSH"/>
</dbReference>
<dbReference type="OrthoDB" id="47398at2759"/>
<dbReference type="SUPFAM" id="SSF50911">
    <property type="entry name" value="Mannose 6-phosphate receptor domain"/>
    <property type="match status" value="1"/>
</dbReference>
<keyword evidence="3" id="KW-0175">Coiled coil</keyword>
<dbReference type="Pfam" id="PF13015">
    <property type="entry name" value="PRKCSH_1"/>
    <property type="match status" value="1"/>
</dbReference>
<feature type="compositionally biased region" description="Acidic residues" evidence="4">
    <location>
        <begin position="352"/>
        <end position="368"/>
    </location>
</feature>
<gene>
    <name evidence="7" type="ORF">THAOC_03472</name>
</gene>
<dbReference type="eggNOG" id="KOG2397">
    <property type="taxonomic scope" value="Eukaryota"/>
</dbReference>
<dbReference type="AlphaFoldDB" id="K0TPS9"/>
<comment type="caution">
    <text evidence="7">The sequence shown here is derived from an EMBL/GenBank/DDBJ whole genome shotgun (WGS) entry which is preliminary data.</text>
</comment>
<evidence type="ECO:0000313" key="8">
    <source>
        <dbReference type="Proteomes" id="UP000266841"/>
    </source>
</evidence>
<reference evidence="7 8" key="1">
    <citation type="journal article" date="2012" name="Genome Biol.">
        <title>Genome and low-iron response of an oceanic diatom adapted to chronic iron limitation.</title>
        <authorList>
            <person name="Lommer M."/>
            <person name="Specht M."/>
            <person name="Roy A.S."/>
            <person name="Kraemer L."/>
            <person name="Andreson R."/>
            <person name="Gutowska M.A."/>
            <person name="Wolf J."/>
            <person name="Bergner S.V."/>
            <person name="Schilhabel M.B."/>
            <person name="Klostermeier U.C."/>
            <person name="Beiko R.G."/>
            <person name="Rosenstiel P."/>
            <person name="Hippler M."/>
            <person name="Laroche J."/>
        </authorList>
    </citation>
    <scope>NUCLEOTIDE SEQUENCE [LARGE SCALE GENOMIC DNA]</scope>
    <source>
        <strain evidence="7 8">CCMP1005</strain>
    </source>
</reference>
<evidence type="ECO:0000313" key="7">
    <source>
        <dbReference type="EMBL" id="EJK74827.1"/>
    </source>
</evidence>
<dbReference type="Gene3D" id="2.70.130.10">
    <property type="entry name" value="Mannose-6-phosphate receptor binding domain"/>
    <property type="match status" value="1"/>
</dbReference>
<sequence>MARRKVIAFALSTSLLLLQNASSSGLVCKTWTGADQEVPPPRVNDGYCDCPHDGSDEVGTGACAGSMDGMWAGLSPRLLPSDADAAVPPAAFACRQQPSLRLPLSRLNDGICDCCDGSDEATDPSLSSVSMRGSCPDICDEVLADERARVAKLRSDFEAGFKVRAEAIEEYDQWRSRSEENLHQLRDVDMEIMKKDKEELDLRLTTAKLTFARDWISSVMDITSLMSTNEHQPSLKGMLIMDEMETVSFILSLCMLSAEISAQNLVNGRCLALDLASLDLGIIWDHSSDPMPTFTLLDSESKDSLSQYADSILSRIEGKEAKKGPQSNSRRGGRHGRNDRPPPPDVSSGDDPYGDDWEDNDHDDDEDIESPHQDGELESSDGDSGVESPKSSIENIVEELMDSLPHDRSLFRKQTSLVLNYSPPLSGKKQTKTEEIDDIVPEDSPEGAAESEEEEQENEHEVDPMALKEVKLALGRLSGSVDRGEISAKSAARYIVAMHASETVLDVELLALMVLYHSKISASDVAELIYMISSEFKVKEDEATCSAPWAAMCPPRTKAGEGGRTYPPTVIVEAAQAVCDQREGAAYVCSSQIEEELNLPTEVSDGYYNYYEPRGRDVDDGLSAYFQDLDGMQMIPADLSDLMKQRDSVEKELKSLSIRISSLERELGDDSDKSKYGADGELYTMRDSCHKVEQGKYEYEVCIFGKATQRDIGQRSGGTNLGQWHSATVDENSGKRLLKWTGGTKCWNGPVRSAEVSITCGAKTKLLSADEPETCRYILEMESPVGCDESFKQSNAL</sequence>
<dbReference type="GO" id="GO:0006491">
    <property type="term" value="P:N-glycan processing"/>
    <property type="evidence" value="ECO:0007669"/>
    <property type="project" value="TreeGrafter"/>
</dbReference>
<dbReference type="InterPro" id="IPR044865">
    <property type="entry name" value="MRH_dom"/>
</dbReference>
<evidence type="ECO:0000256" key="4">
    <source>
        <dbReference type="SAM" id="MobiDB-lite"/>
    </source>
</evidence>
<feature type="region of interest" description="Disordered" evidence="4">
    <location>
        <begin position="420"/>
        <end position="462"/>
    </location>
</feature>
<dbReference type="OMA" id="KYEYEVC"/>
<feature type="coiled-coil region" evidence="3">
    <location>
        <begin position="639"/>
        <end position="666"/>
    </location>
</feature>
<organism evidence="7 8">
    <name type="scientific">Thalassiosira oceanica</name>
    <name type="common">Marine diatom</name>
    <dbReference type="NCBI Taxonomy" id="159749"/>
    <lineage>
        <taxon>Eukaryota</taxon>
        <taxon>Sar</taxon>
        <taxon>Stramenopiles</taxon>
        <taxon>Ochrophyta</taxon>
        <taxon>Bacillariophyta</taxon>
        <taxon>Coscinodiscophyceae</taxon>
        <taxon>Thalassiosirophycidae</taxon>
        <taxon>Thalassiosirales</taxon>
        <taxon>Thalassiosiraceae</taxon>
        <taxon>Thalassiosira</taxon>
    </lineage>
</organism>
<evidence type="ECO:0000259" key="6">
    <source>
        <dbReference type="PROSITE" id="PS51914"/>
    </source>
</evidence>
<dbReference type="PANTHER" id="PTHR12630">
    <property type="entry name" value="N-LINKED OLIGOSACCHARIDE PROCESSING"/>
    <property type="match status" value="1"/>
</dbReference>
<keyword evidence="2" id="KW-1015">Disulfide bond</keyword>
<feature type="signal peptide" evidence="5">
    <location>
        <begin position="1"/>
        <end position="23"/>
    </location>
</feature>
<dbReference type="PANTHER" id="PTHR12630:SF1">
    <property type="entry name" value="GLUCOSIDASE 2 SUBUNIT BETA"/>
    <property type="match status" value="1"/>
</dbReference>
<dbReference type="GO" id="GO:0017177">
    <property type="term" value="C:glucosidase II complex"/>
    <property type="evidence" value="ECO:0007669"/>
    <property type="project" value="TreeGrafter"/>
</dbReference>
<protein>
    <recommendedName>
        <fullName evidence="6">MRH domain-containing protein</fullName>
    </recommendedName>
</protein>
<feature type="region of interest" description="Disordered" evidence="4">
    <location>
        <begin position="315"/>
        <end position="390"/>
    </location>
</feature>
<dbReference type="InterPro" id="IPR039794">
    <property type="entry name" value="Gtb1-like"/>
</dbReference>
<dbReference type="EMBL" id="AGNL01003341">
    <property type="protein sequence ID" value="EJK74827.1"/>
    <property type="molecule type" value="Genomic_DNA"/>
</dbReference>
<keyword evidence="8" id="KW-1185">Reference proteome</keyword>
<feature type="compositionally biased region" description="Acidic residues" evidence="4">
    <location>
        <begin position="435"/>
        <end position="458"/>
    </location>
</feature>
<feature type="domain" description="MRH" evidence="6">
    <location>
        <begin position="671"/>
        <end position="789"/>
    </location>
</feature>
<evidence type="ECO:0000256" key="2">
    <source>
        <dbReference type="ARBA" id="ARBA00023157"/>
    </source>
</evidence>
<evidence type="ECO:0000256" key="5">
    <source>
        <dbReference type="SAM" id="SignalP"/>
    </source>
</evidence>